<dbReference type="CDD" id="cd02851">
    <property type="entry name" value="E_set_GO_C"/>
    <property type="match status" value="1"/>
</dbReference>
<evidence type="ECO:0008006" key="7">
    <source>
        <dbReference type="Google" id="ProtNLM"/>
    </source>
</evidence>
<gene>
    <name evidence="5" type="ORF">AMTR_s00166p00070030</name>
</gene>
<dbReference type="PANTHER" id="PTHR32208:SF54">
    <property type="entry name" value="ALDEHYDE OXIDASE GLOX-LIKE"/>
    <property type="match status" value="1"/>
</dbReference>
<dbReference type="eggNOG" id="ENOG502QPS4">
    <property type="taxonomic scope" value="Eukaryota"/>
</dbReference>
<dbReference type="Pfam" id="PF09118">
    <property type="entry name" value="GO-like_E_set"/>
    <property type="match status" value="1"/>
</dbReference>
<dbReference type="OrthoDB" id="2019572at2759"/>
<dbReference type="AlphaFoldDB" id="W1PR55"/>
<keyword evidence="1 2" id="KW-0732">Signal</keyword>
<dbReference type="SUPFAM" id="SSF81296">
    <property type="entry name" value="E set domains"/>
    <property type="match status" value="1"/>
</dbReference>
<dbReference type="PANTHER" id="PTHR32208">
    <property type="entry name" value="SECRETED PROTEIN-RELATED"/>
    <property type="match status" value="1"/>
</dbReference>
<dbReference type="KEGG" id="atr:18438714"/>
<dbReference type="SUPFAM" id="SSF50965">
    <property type="entry name" value="Galactose oxidase, central domain"/>
    <property type="match status" value="1"/>
</dbReference>
<evidence type="ECO:0000256" key="2">
    <source>
        <dbReference type="SAM" id="SignalP"/>
    </source>
</evidence>
<dbReference type="InterPro" id="IPR013783">
    <property type="entry name" value="Ig-like_fold"/>
</dbReference>
<dbReference type="Proteomes" id="UP000017836">
    <property type="component" value="Unassembled WGS sequence"/>
</dbReference>
<dbReference type="STRING" id="13333.W1PR55"/>
<dbReference type="InterPro" id="IPR037293">
    <property type="entry name" value="Gal_Oxidase_central_sf"/>
</dbReference>
<name>W1PR55_AMBTC</name>
<feature type="domain" description="Galactose oxidase-like Early set" evidence="4">
    <location>
        <begin position="445"/>
        <end position="535"/>
    </location>
</feature>
<dbReference type="Gene3D" id="2.130.10.80">
    <property type="entry name" value="Galactose oxidase/kelch, beta-propeller"/>
    <property type="match status" value="1"/>
</dbReference>
<feature type="domain" description="Glyoxal oxidase N-terminal" evidence="3">
    <location>
        <begin position="45"/>
        <end position="424"/>
    </location>
</feature>
<feature type="chain" id="PRO_5004807560" description="Galactose oxidase-like Early set domain-containing protein" evidence="2">
    <location>
        <begin position="19"/>
        <end position="542"/>
    </location>
</feature>
<evidence type="ECO:0000313" key="5">
    <source>
        <dbReference type="EMBL" id="ERN10543.1"/>
    </source>
</evidence>
<protein>
    <recommendedName>
        <fullName evidence="7">Galactose oxidase-like Early set domain-containing protein</fullName>
    </recommendedName>
</protein>
<dbReference type="InterPro" id="IPR009880">
    <property type="entry name" value="Glyoxal_oxidase_N"/>
</dbReference>
<dbReference type="OMA" id="MNQRMLK"/>
<keyword evidence="6" id="KW-1185">Reference proteome</keyword>
<dbReference type="InterPro" id="IPR015202">
    <property type="entry name" value="GO-like_E_set"/>
</dbReference>
<reference evidence="6" key="1">
    <citation type="journal article" date="2013" name="Science">
        <title>The Amborella genome and the evolution of flowering plants.</title>
        <authorList>
            <consortium name="Amborella Genome Project"/>
        </authorList>
    </citation>
    <scope>NUCLEOTIDE SEQUENCE [LARGE SCALE GENOMIC DNA]</scope>
</reference>
<dbReference type="Pfam" id="PF07250">
    <property type="entry name" value="Glyoxal_oxid_N"/>
    <property type="match status" value="1"/>
</dbReference>
<evidence type="ECO:0000256" key="1">
    <source>
        <dbReference type="ARBA" id="ARBA00022729"/>
    </source>
</evidence>
<feature type="signal peptide" evidence="2">
    <location>
        <begin position="1"/>
        <end position="18"/>
    </location>
</feature>
<evidence type="ECO:0000313" key="6">
    <source>
        <dbReference type="Proteomes" id="UP000017836"/>
    </source>
</evidence>
<dbReference type="HOGENOM" id="CLU_009630_0_0_1"/>
<sequence>MRCIAGLIVFTAMVIASSLEWVVAIGGGKAGTWELLLNNAGVVAMHMTLTHHNTVIIFDQTEAGPSGLPCTAASSDKADCWVHSIEYDIATNTFRPLTLHTDTWCSSGSFLSDGTLLQTGGNGSGSRRIRKFQPCSDKQCNWVELEDQYLSAERWYASNQALPEKDRAIVIGGQYNQSYEFVPKSNPDEGVFDLPFLKDTKGDNLYPFIQLSSDGNLFIFANRDSILFDYKRNKVIRKFPKLPGTGARNYPSTGSSVMLPLDHADGFRRVEVMVCGGGVNGSYREARKNKVFRVGQSTCGRMVITDEEPKWAMEKMPQPRLMNDMILLPTGHVLVINGASRGSAGWELATSPLTKPFLYKPDAIAGRRFSSAKGTAIARMYHSSAILLPDGRILVAGSNPHAHYRFTGVSFPTELRVQAYTPYYMDPFFDDRRAMNLTIDGGAGVVYRERFGIEFWMGRRPGVMEFHAYAPPFATHSTSMNQRMLKLECASLVREMSGFVRAMLVAPPSPIVAPSGYYLLSVVNGGFPSKAQWVRFIHGSNA</sequence>
<dbReference type="InterPro" id="IPR011043">
    <property type="entry name" value="Gal_Oxase/kelch_b-propeller"/>
</dbReference>
<evidence type="ECO:0000259" key="4">
    <source>
        <dbReference type="Pfam" id="PF09118"/>
    </source>
</evidence>
<dbReference type="InterPro" id="IPR014756">
    <property type="entry name" value="Ig_E-set"/>
</dbReference>
<accession>W1PR55</accession>
<evidence type="ECO:0000259" key="3">
    <source>
        <dbReference type="Pfam" id="PF07250"/>
    </source>
</evidence>
<dbReference type="Gramene" id="ERN10543">
    <property type="protein sequence ID" value="ERN10543"/>
    <property type="gene ID" value="AMTR_s00166p00070030"/>
</dbReference>
<dbReference type="Gene3D" id="2.60.40.10">
    <property type="entry name" value="Immunoglobulins"/>
    <property type="match status" value="1"/>
</dbReference>
<proteinExistence type="predicted"/>
<dbReference type="EMBL" id="KI392824">
    <property type="protein sequence ID" value="ERN10543.1"/>
    <property type="molecule type" value="Genomic_DNA"/>
</dbReference>
<organism evidence="5 6">
    <name type="scientific">Amborella trichopoda</name>
    <dbReference type="NCBI Taxonomy" id="13333"/>
    <lineage>
        <taxon>Eukaryota</taxon>
        <taxon>Viridiplantae</taxon>
        <taxon>Streptophyta</taxon>
        <taxon>Embryophyta</taxon>
        <taxon>Tracheophyta</taxon>
        <taxon>Spermatophyta</taxon>
        <taxon>Magnoliopsida</taxon>
        <taxon>Amborellales</taxon>
        <taxon>Amborellaceae</taxon>
        <taxon>Amborella</taxon>
    </lineage>
</organism>